<reference evidence="3 4" key="1">
    <citation type="journal article" date="2021" name="Plant Biotechnol. J.">
        <title>Multi-omics assisted identification of the key and species-specific regulatory components of drought-tolerant mechanisms in Gossypium stocksii.</title>
        <authorList>
            <person name="Yu D."/>
            <person name="Ke L."/>
            <person name="Zhang D."/>
            <person name="Wu Y."/>
            <person name="Sun Y."/>
            <person name="Mei J."/>
            <person name="Sun J."/>
            <person name="Sun Y."/>
        </authorList>
    </citation>
    <scope>NUCLEOTIDE SEQUENCE [LARGE SCALE GENOMIC DNA]</scope>
    <source>
        <strain evidence="4">cv. E1</strain>
        <tissue evidence="3">Leaf</tissue>
    </source>
</reference>
<proteinExistence type="predicted"/>
<evidence type="ECO:0000313" key="3">
    <source>
        <dbReference type="EMBL" id="KAH1108398.1"/>
    </source>
</evidence>
<comment type="caution">
    <text evidence="3">The sequence shown here is derived from an EMBL/GenBank/DDBJ whole genome shotgun (WGS) entry which is preliminary data.</text>
</comment>
<dbReference type="Proteomes" id="UP000828251">
    <property type="component" value="Unassembled WGS sequence"/>
</dbReference>
<name>A0A9D3W4T8_9ROSI</name>
<accession>A0A9D3W4T8</accession>
<keyword evidence="2" id="KW-0812">Transmembrane</keyword>
<evidence type="ECO:0000256" key="1">
    <source>
        <dbReference type="SAM" id="MobiDB-lite"/>
    </source>
</evidence>
<dbReference type="AlphaFoldDB" id="A0A9D3W4T8"/>
<dbReference type="EMBL" id="JAIQCV010000004">
    <property type="protein sequence ID" value="KAH1108398.1"/>
    <property type="molecule type" value="Genomic_DNA"/>
</dbReference>
<organism evidence="3 4">
    <name type="scientific">Gossypium stocksii</name>
    <dbReference type="NCBI Taxonomy" id="47602"/>
    <lineage>
        <taxon>Eukaryota</taxon>
        <taxon>Viridiplantae</taxon>
        <taxon>Streptophyta</taxon>
        <taxon>Embryophyta</taxon>
        <taxon>Tracheophyta</taxon>
        <taxon>Spermatophyta</taxon>
        <taxon>Magnoliopsida</taxon>
        <taxon>eudicotyledons</taxon>
        <taxon>Gunneridae</taxon>
        <taxon>Pentapetalae</taxon>
        <taxon>rosids</taxon>
        <taxon>malvids</taxon>
        <taxon>Malvales</taxon>
        <taxon>Malvaceae</taxon>
        <taxon>Malvoideae</taxon>
        <taxon>Gossypium</taxon>
    </lineage>
</organism>
<evidence type="ECO:0000256" key="2">
    <source>
        <dbReference type="SAM" id="Phobius"/>
    </source>
</evidence>
<protein>
    <submittedName>
        <fullName evidence="3">Uncharacterized protein</fullName>
    </submittedName>
</protein>
<keyword evidence="4" id="KW-1185">Reference proteome</keyword>
<feature type="region of interest" description="Disordered" evidence="1">
    <location>
        <begin position="60"/>
        <end position="87"/>
    </location>
</feature>
<gene>
    <name evidence="3" type="ORF">J1N35_012166</name>
</gene>
<keyword evidence="2" id="KW-1133">Transmembrane helix</keyword>
<sequence length="177" mass="20500">MRTNKHWPTFHVQNINIRNNRYEFLPTLEAIITPELTCDLKYTSQFRVHGKPYLLAEEVKDRQPHTRRPRRAPRHLRSGAAVKTSPSSTRMQELTLMAAPAPVSMTRLILIMTMPTMTYRLFVFGALTVSSIIMPSMYGIQYSYTPTPMVWQTSPESLFYQGGHYSQPPIPRTKETR</sequence>
<feature type="transmembrane region" description="Helical" evidence="2">
    <location>
        <begin position="121"/>
        <end position="140"/>
    </location>
</feature>
<keyword evidence="2" id="KW-0472">Membrane</keyword>
<feature type="compositionally biased region" description="Basic residues" evidence="1">
    <location>
        <begin position="65"/>
        <end position="77"/>
    </location>
</feature>
<evidence type="ECO:0000313" key="4">
    <source>
        <dbReference type="Proteomes" id="UP000828251"/>
    </source>
</evidence>